<organism evidence="2 3">
    <name type="scientific">Mycolicibacterium brisbanense</name>
    <dbReference type="NCBI Taxonomy" id="146020"/>
    <lineage>
        <taxon>Bacteria</taxon>
        <taxon>Bacillati</taxon>
        <taxon>Actinomycetota</taxon>
        <taxon>Actinomycetes</taxon>
        <taxon>Mycobacteriales</taxon>
        <taxon>Mycobacteriaceae</taxon>
        <taxon>Mycolicibacterium</taxon>
    </lineage>
</organism>
<reference evidence="3" key="2">
    <citation type="submission" date="2016-02" db="EMBL/GenBank/DDBJ databases">
        <title>Draft genome sequence of five rapidly growing Mycobacterium species.</title>
        <authorList>
            <person name="Katahira K."/>
            <person name="Gotou Y."/>
            <person name="Iida K."/>
            <person name="Ogura Y."/>
            <person name="Hayashi T."/>
        </authorList>
    </citation>
    <scope>NUCLEOTIDE SEQUENCE [LARGE SCALE GENOMIC DNA]</scope>
    <source>
        <strain evidence="3">JCM15654</strain>
    </source>
</reference>
<gene>
    <name evidence="2" type="ORF">RMCB_2462</name>
</gene>
<protein>
    <submittedName>
        <fullName evidence="2">Uncharacterized protein</fullName>
    </submittedName>
</protein>
<name>A0A100VYI4_9MYCO</name>
<proteinExistence type="predicted"/>
<dbReference type="EMBL" id="BCSX01000022">
    <property type="protein sequence ID" value="GAS88366.1"/>
    <property type="molecule type" value="Genomic_DNA"/>
</dbReference>
<evidence type="ECO:0000313" key="3">
    <source>
        <dbReference type="Proteomes" id="UP000069620"/>
    </source>
</evidence>
<keyword evidence="3" id="KW-1185">Reference proteome</keyword>
<evidence type="ECO:0000313" key="2">
    <source>
        <dbReference type="EMBL" id="GAS88366.1"/>
    </source>
</evidence>
<reference evidence="3" key="1">
    <citation type="journal article" date="2016" name="Genome Announc.">
        <title>Draft Genome Sequences of Five Rapidly Growing Mycobacterium Species, M. thermoresistibile, M. fortuitum subsp. acetamidolyticum, M. canariasense, M. brisbanense, and M. novocastrense.</title>
        <authorList>
            <person name="Katahira K."/>
            <person name="Ogura Y."/>
            <person name="Gotoh Y."/>
            <person name="Hayashi T."/>
        </authorList>
    </citation>
    <scope>NUCLEOTIDE SEQUENCE [LARGE SCALE GENOMIC DNA]</scope>
    <source>
        <strain evidence="3">JCM15654</strain>
    </source>
</reference>
<dbReference type="AlphaFoldDB" id="A0A100VYI4"/>
<accession>A0A100VYI4</accession>
<comment type="caution">
    <text evidence="2">The sequence shown here is derived from an EMBL/GenBank/DDBJ whole genome shotgun (WGS) entry which is preliminary data.</text>
</comment>
<feature type="compositionally biased region" description="Gly residues" evidence="1">
    <location>
        <begin position="74"/>
        <end position="89"/>
    </location>
</feature>
<evidence type="ECO:0000256" key="1">
    <source>
        <dbReference type="SAM" id="MobiDB-lite"/>
    </source>
</evidence>
<feature type="region of interest" description="Disordered" evidence="1">
    <location>
        <begin position="1"/>
        <end position="21"/>
    </location>
</feature>
<sequence>MLSVPSNDFGPSRGGRSHSFDSRFTGVLMKSLKRVAVGAAIAGALGVSALGLGAATANAAPLTPGVQWSQGPWHHGGWGGGPGWGDGPGWGPPPPPPYVGYGGWAPPCVSGPLGFVQVCA</sequence>
<dbReference type="Proteomes" id="UP000069620">
    <property type="component" value="Unassembled WGS sequence"/>
</dbReference>
<feature type="region of interest" description="Disordered" evidence="1">
    <location>
        <begin position="66"/>
        <end position="93"/>
    </location>
</feature>